<feature type="domain" description="Transposase IS66 central" evidence="1">
    <location>
        <begin position="33"/>
        <end position="97"/>
    </location>
</feature>
<reference evidence="2" key="1">
    <citation type="submission" date="2020-10" db="EMBL/GenBank/DDBJ databases">
        <authorList>
            <person name="Castelo-Branco R."/>
            <person name="Eusebio N."/>
            <person name="Adriana R."/>
            <person name="Vieira A."/>
            <person name="Brugerolle De Fraissinette N."/>
            <person name="Rezende De Castro R."/>
            <person name="Schneider M.P."/>
            <person name="Vasconcelos V."/>
            <person name="Leao P.N."/>
        </authorList>
    </citation>
    <scope>NUCLEOTIDE SEQUENCE</scope>
    <source>
        <strain evidence="2">LEGE 11467</strain>
    </source>
</reference>
<gene>
    <name evidence="2" type="ORF">IQ235_00115</name>
</gene>
<dbReference type="EMBL" id="JADEXN010000001">
    <property type="protein sequence ID" value="MBE9039199.1"/>
    <property type="molecule type" value="Genomic_DNA"/>
</dbReference>
<dbReference type="Pfam" id="PF03050">
    <property type="entry name" value="DDE_Tnp_IS66"/>
    <property type="match status" value="1"/>
</dbReference>
<evidence type="ECO:0000259" key="1">
    <source>
        <dbReference type="Pfam" id="PF03050"/>
    </source>
</evidence>
<evidence type="ECO:0000313" key="2">
    <source>
        <dbReference type="EMBL" id="MBE9039199.1"/>
    </source>
</evidence>
<dbReference type="PANTHER" id="PTHR33678">
    <property type="entry name" value="BLL1576 PROTEIN"/>
    <property type="match status" value="1"/>
</dbReference>
<dbReference type="InterPro" id="IPR004291">
    <property type="entry name" value="Transposase_IS66_central"/>
</dbReference>
<sequence>MLTLKAISRRYRSLIEVGLQANPPPTPVAGTAKNRGRVKQSPPKNLLDRLQAHQDAVLAFMYDLRVPFDNNQAERDLRMMKLKQKISGCFRSLSGAKMFCRIRGYLSTLRKQGFDVLDSLRQVFVGHPVVPTLLPE</sequence>
<dbReference type="PANTHER" id="PTHR33678:SF1">
    <property type="entry name" value="BLL1576 PROTEIN"/>
    <property type="match status" value="1"/>
</dbReference>
<name>A0A928VRT5_9CYAN</name>
<dbReference type="AlphaFoldDB" id="A0A928VRT5"/>
<accession>A0A928VRT5</accession>
<comment type="caution">
    <text evidence="2">The sequence shown here is derived from an EMBL/GenBank/DDBJ whole genome shotgun (WGS) entry which is preliminary data.</text>
</comment>
<protein>
    <submittedName>
        <fullName evidence="2">Transposase</fullName>
    </submittedName>
</protein>
<proteinExistence type="predicted"/>
<evidence type="ECO:0000313" key="3">
    <source>
        <dbReference type="Proteomes" id="UP000621799"/>
    </source>
</evidence>
<dbReference type="InterPro" id="IPR052344">
    <property type="entry name" value="Transposase-related"/>
</dbReference>
<organism evidence="2 3">
    <name type="scientific">Zarconia navalis LEGE 11467</name>
    <dbReference type="NCBI Taxonomy" id="1828826"/>
    <lineage>
        <taxon>Bacteria</taxon>
        <taxon>Bacillati</taxon>
        <taxon>Cyanobacteriota</taxon>
        <taxon>Cyanophyceae</taxon>
        <taxon>Oscillatoriophycideae</taxon>
        <taxon>Oscillatoriales</taxon>
        <taxon>Oscillatoriales incertae sedis</taxon>
        <taxon>Zarconia</taxon>
        <taxon>Zarconia navalis</taxon>
    </lineage>
</organism>
<keyword evidence="3" id="KW-1185">Reference proteome</keyword>
<dbReference type="Proteomes" id="UP000621799">
    <property type="component" value="Unassembled WGS sequence"/>
</dbReference>